<evidence type="ECO:0000259" key="1">
    <source>
        <dbReference type="Pfam" id="PF01926"/>
    </source>
</evidence>
<keyword evidence="2" id="KW-0378">Hydrolase</keyword>
<accession>A0A137P682</accession>
<feature type="domain" description="G" evidence="1">
    <location>
        <begin position="76"/>
        <end position="190"/>
    </location>
</feature>
<protein>
    <submittedName>
        <fullName evidence="2">p-loop containing nucleoside triphosphate hydrolase protein</fullName>
    </submittedName>
</protein>
<dbReference type="PANTHER" id="PTHR46498:SF1">
    <property type="entry name" value="GTP-BINDING PROTEIN 8"/>
    <property type="match status" value="1"/>
</dbReference>
<dbReference type="EMBL" id="KQ964499">
    <property type="protein sequence ID" value="KXN70522.1"/>
    <property type="molecule type" value="Genomic_DNA"/>
</dbReference>
<dbReference type="AlphaFoldDB" id="A0A137P682"/>
<sequence>MILTRNLTIYSKFCKNLAQARFKSTKKYQAPSLTVPPPPTESLLKLSAQIFNQPCSYLDSFDEYDPHTWPNRGLPEIAFVGVKGAGKSTLLTGLLEQKKLPKKSRAQKSVNRINVFNASDRFCFVDFPGFTYKERDTFNFMFESYLQSETMFNRIVCIVIEAKMELNHYDHLILKMLDKYQVPYQVILTKMDKFAPQLWPTLLDTQENELCSYLTKYGSNSLPHVILTSSLHNKTGFELLKCSILESVISTN</sequence>
<evidence type="ECO:0000313" key="2">
    <source>
        <dbReference type="EMBL" id="KXN70522.1"/>
    </source>
</evidence>
<dbReference type="InterPro" id="IPR006073">
    <property type="entry name" value="GTP-bd"/>
</dbReference>
<gene>
    <name evidence="2" type="ORF">CONCODRAFT_17529</name>
</gene>
<dbReference type="GO" id="GO:0016787">
    <property type="term" value="F:hydrolase activity"/>
    <property type="evidence" value="ECO:0007669"/>
    <property type="project" value="UniProtKB-KW"/>
</dbReference>
<dbReference type="InterPro" id="IPR052279">
    <property type="entry name" value="EngB_GTPase"/>
</dbReference>
<dbReference type="OrthoDB" id="391988at2759"/>
<dbReference type="PANTHER" id="PTHR46498">
    <property type="entry name" value="GTP-BINDING PROTEIN 8"/>
    <property type="match status" value="1"/>
</dbReference>
<dbReference type="Proteomes" id="UP000070444">
    <property type="component" value="Unassembled WGS sequence"/>
</dbReference>
<organism evidence="2 3">
    <name type="scientific">Conidiobolus coronatus (strain ATCC 28846 / CBS 209.66 / NRRL 28638)</name>
    <name type="common">Delacroixia coronata</name>
    <dbReference type="NCBI Taxonomy" id="796925"/>
    <lineage>
        <taxon>Eukaryota</taxon>
        <taxon>Fungi</taxon>
        <taxon>Fungi incertae sedis</taxon>
        <taxon>Zoopagomycota</taxon>
        <taxon>Entomophthoromycotina</taxon>
        <taxon>Entomophthoromycetes</taxon>
        <taxon>Entomophthorales</taxon>
        <taxon>Ancylistaceae</taxon>
        <taxon>Conidiobolus</taxon>
    </lineage>
</organism>
<dbReference type="GO" id="GO:0005525">
    <property type="term" value="F:GTP binding"/>
    <property type="evidence" value="ECO:0007669"/>
    <property type="project" value="InterPro"/>
</dbReference>
<dbReference type="InterPro" id="IPR027417">
    <property type="entry name" value="P-loop_NTPase"/>
</dbReference>
<dbReference type="Gene3D" id="3.40.50.300">
    <property type="entry name" value="P-loop containing nucleotide triphosphate hydrolases"/>
    <property type="match status" value="1"/>
</dbReference>
<evidence type="ECO:0000313" key="3">
    <source>
        <dbReference type="Proteomes" id="UP000070444"/>
    </source>
</evidence>
<dbReference type="GO" id="GO:0005739">
    <property type="term" value="C:mitochondrion"/>
    <property type="evidence" value="ECO:0007669"/>
    <property type="project" value="TreeGrafter"/>
</dbReference>
<dbReference type="STRING" id="796925.A0A137P682"/>
<keyword evidence="3" id="KW-1185">Reference proteome</keyword>
<name>A0A137P682_CONC2</name>
<dbReference type="Pfam" id="PF01926">
    <property type="entry name" value="MMR_HSR1"/>
    <property type="match status" value="1"/>
</dbReference>
<dbReference type="SUPFAM" id="SSF52540">
    <property type="entry name" value="P-loop containing nucleoside triphosphate hydrolases"/>
    <property type="match status" value="1"/>
</dbReference>
<reference evidence="2 3" key="1">
    <citation type="journal article" date="2015" name="Genome Biol. Evol.">
        <title>Phylogenomic analyses indicate that early fungi evolved digesting cell walls of algal ancestors of land plants.</title>
        <authorList>
            <person name="Chang Y."/>
            <person name="Wang S."/>
            <person name="Sekimoto S."/>
            <person name="Aerts A.L."/>
            <person name="Choi C."/>
            <person name="Clum A."/>
            <person name="LaButti K.M."/>
            <person name="Lindquist E.A."/>
            <person name="Yee Ngan C."/>
            <person name="Ohm R.A."/>
            <person name="Salamov A.A."/>
            <person name="Grigoriev I.V."/>
            <person name="Spatafora J.W."/>
            <person name="Berbee M.L."/>
        </authorList>
    </citation>
    <scope>NUCLEOTIDE SEQUENCE [LARGE SCALE GENOMIC DNA]</scope>
    <source>
        <strain evidence="2 3">NRRL 28638</strain>
    </source>
</reference>
<proteinExistence type="predicted"/>